<sequence length="429" mass="44024">MVYYHKNSAFSGSVDGETKYGIVKATDNTISIDDAADTNYCVDANMVATAIGGSSNCDATKTRYNCNNGICTLVAALPVCDLATAGETTCDASLSTITSTLCVKADNSAIFESTPTACADKAADYEDGNYYIFKCTDGKTCSKVTDASTLTASDQLYIYKFTSTTAGDGTTTVSLDQQKDISYFTATKLLHCDSDGRCALVTTATPTDYYYVNVAATGLTDSLYQCTGSGTVTCTAITAEDNKNYLDATDSKNVIHCTTADLCTSAAGSTTAGQAYIDSRETGGKQLNVITCNSDGCTSSTGITTGQVYIDAIQDNSKNPNVITCTAAGCTSGAGSTTDGQAYIDATDKDNGYKKVIKCTGGTCASEAGSTTAGQAYIDAIQSGGQNPNVIICTATGCTSSPGSNTYTDAITNGNTITCEAGNCASTGG</sequence>
<name>A0A1Y2BBI2_9FUNG</name>
<protein>
    <recommendedName>
        <fullName evidence="3">Scaffoldin</fullName>
    </recommendedName>
</protein>
<reference evidence="1 2" key="1">
    <citation type="submission" date="2016-08" db="EMBL/GenBank/DDBJ databases">
        <title>A Parts List for Fungal Cellulosomes Revealed by Comparative Genomics.</title>
        <authorList>
            <consortium name="DOE Joint Genome Institute"/>
            <person name="Haitjema C.H."/>
            <person name="Gilmore S.P."/>
            <person name="Henske J.K."/>
            <person name="Solomon K.V."/>
            <person name="De Groot R."/>
            <person name="Kuo A."/>
            <person name="Mondo S.J."/>
            <person name="Salamov A.A."/>
            <person name="Labutti K."/>
            <person name="Zhao Z."/>
            <person name="Chiniquy J."/>
            <person name="Barry K."/>
            <person name="Brewer H.M."/>
            <person name="Purvine S.O."/>
            <person name="Wright A.T."/>
            <person name="Boxma B."/>
            <person name="Van Alen T."/>
            <person name="Hackstein J.H."/>
            <person name="Baker S.E."/>
            <person name="Grigoriev I.V."/>
            <person name="O'Malley M.A."/>
        </authorList>
    </citation>
    <scope>NUCLEOTIDE SEQUENCE [LARGE SCALE GENOMIC DNA]</scope>
    <source>
        <strain evidence="1 2">G1</strain>
    </source>
</reference>
<evidence type="ECO:0008006" key="3">
    <source>
        <dbReference type="Google" id="ProtNLM"/>
    </source>
</evidence>
<dbReference type="STRING" id="1754190.A0A1Y2BBI2"/>
<keyword evidence="2" id="KW-1185">Reference proteome</keyword>
<accession>A0A1Y2BBI2</accession>
<proteinExistence type="predicted"/>
<dbReference type="AlphaFoldDB" id="A0A1Y2BBI2"/>
<organism evidence="1 2">
    <name type="scientific">Neocallimastix californiae</name>
    <dbReference type="NCBI Taxonomy" id="1754190"/>
    <lineage>
        <taxon>Eukaryota</taxon>
        <taxon>Fungi</taxon>
        <taxon>Fungi incertae sedis</taxon>
        <taxon>Chytridiomycota</taxon>
        <taxon>Chytridiomycota incertae sedis</taxon>
        <taxon>Neocallimastigomycetes</taxon>
        <taxon>Neocallimastigales</taxon>
        <taxon>Neocallimastigaceae</taxon>
        <taxon>Neocallimastix</taxon>
    </lineage>
</organism>
<comment type="caution">
    <text evidence="1">The sequence shown here is derived from an EMBL/GenBank/DDBJ whole genome shotgun (WGS) entry which is preliminary data.</text>
</comment>
<dbReference type="Proteomes" id="UP000193920">
    <property type="component" value="Unassembled WGS sequence"/>
</dbReference>
<evidence type="ECO:0000313" key="1">
    <source>
        <dbReference type="EMBL" id="ORY32198.1"/>
    </source>
</evidence>
<gene>
    <name evidence="1" type="ORF">LY90DRAFT_74851</name>
</gene>
<evidence type="ECO:0000313" key="2">
    <source>
        <dbReference type="Proteomes" id="UP000193920"/>
    </source>
</evidence>
<dbReference type="EMBL" id="MCOG01000165">
    <property type="protein sequence ID" value="ORY32198.1"/>
    <property type="molecule type" value="Genomic_DNA"/>
</dbReference>